<dbReference type="Gene3D" id="3.40.50.1820">
    <property type="entry name" value="alpha/beta hydrolase"/>
    <property type="match status" value="1"/>
</dbReference>
<gene>
    <name evidence="7" type="ORF">Sru01_18330</name>
</gene>
<comment type="similarity">
    <text evidence="1">Belongs to the peptidase S33 family.</text>
</comment>
<keyword evidence="2 4" id="KW-0732">Signal</keyword>
<accession>A0A919QZA4</accession>
<protein>
    <recommendedName>
        <fullName evidence="9">Alpha/beta hydrolase fold</fullName>
    </recommendedName>
</protein>
<evidence type="ECO:0000256" key="3">
    <source>
        <dbReference type="ARBA" id="ARBA00022801"/>
    </source>
</evidence>
<feature type="domain" description="Peptidase S33 tripeptidyl aminopeptidase-like C-terminal" evidence="6">
    <location>
        <begin position="420"/>
        <end position="498"/>
    </location>
</feature>
<organism evidence="7 8">
    <name type="scientific">Sphaerisporangium rufum</name>
    <dbReference type="NCBI Taxonomy" id="1381558"/>
    <lineage>
        <taxon>Bacteria</taxon>
        <taxon>Bacillati</taxon>
        <taxon>Actinomycetota</taxon>
        <taxon>Actinomycetes</taxon>
        <taxon>Streptosporangiales</taxon>
        <taxon>Streptosporangiaceae</taxon>
        <taxon>Sphaerisporangium</taxon>
    </lineage>
</organism>
<feature type="chain" id="PRO_5037391692" description="Alpha/beta hydrolase fold" evidence="4">
    <location>
        <begin position="27"/>
        <end position="524"/>
    </location>
</feature>
<dbReference type="PANTHER" id="PTHR43248:SF29">
    <property type="entry name" value="TRIPEPTIDYL AMINOPEPTIDASE"/>
    <property type="match status" value="1"/>
</dbReference>
<proteinExistence type="inferred from homology"/>
<comment type="caution">
    <text evidence="7">The sequence shown here is derived from an EMBL/GenBank/DDBJ whole genome shotgun (WGS) entry which is preliminary data.</text>
</comment>
<keyword evidence="3" id="KW-0378">Hydrolase</keyword>
<evidence type="ECO:0008006" key="9">
    <source>
        <dbReference type="Google" id="ProtNLM"/>
    </source>
</evidence>
<keyword evidence="8" id="KW-1185">Reference proteome</keyword>
<dbReference type="Pfam" id="PF00561">
    <property type="entry name" value="Abhydrolase_1"/>
    <property type="match status" value="1"/>
</dbReference>
<dbReference type="PANTHER" id="PTHR43248">
    <property type="entry name" value="2-SUCCINYL-6-HYDROXY-2,4-CYCLOHEXADIENE-1-CARBOXYLATE SYNTHASE"/>
    <property type="match status" value="1"/>
</dbReference>
<dbReference type="InterPro" id="IPR051601">
    <property type="entry name" value="Serine_prot/Carboxylest_S33"/>
</dbReference>
<dbReference type="InterPro" id="IPR000073">
    <property type="entry name" value="AB_hydrolase_1"/>
</dbReference>
<dbReference type="Proteomes" id="UP000655287">
    <property type="component" value="Unassembled WGS sequence"/>
</dbReference>
<evidence type="ECO:0000259" key="6">
    <source>
        <dbReference type="Pfam" id="PF08386"/>
    </source>
</evidence>
<evidence type="ECO:0000256" key="2">
    <source>
        <dbReference type="ARBA" id="ARBA00022729"/>
    </source>
</evidence>
<evidence type="ECO:0000313" key="7">
    <source>
        <dbReference type="EMBL" id="GII76851.1"/>
    </source>
</evidence>
<dbReference type="Pfam" id="PF08386">
    <property type="entry name" value="Abhydrolase_4"/>
    <property type="match status" value="1"/>
</dbReference>
<dbReference type="InterPro" id="IPR029058">
    <property type="entry name" value="AB_hydrolase_fold"/>
</dbReference>
<dbReference type="AlphaFoldDB" id="A0A919QZA4"/>
<name>A0A919QZA4_9ACTN</name>
<feature type="domain" description="AB hydrolase-1" evidence="5">
    <location>
        <begin position="109"/>
        <end position="243"/>
    </location>
</feature>
<reference evidence="7" key="1">
    <citation type="submission" date="2021-01" db="EMBL/GenBank/DDBJ databases">
        <title>Whole genome shotgun sequence of Sphaerisporangium rufum NBRC 109079.</title>
        <authorList>
            <person name="Komaki H."/>
            <person name="Tamura T."/>
        </authorList>
    </citation>
    <scope>NUCLEOTIDE SEQUENCE</scope>
    <source>
        <strain evidence="7">NBRC 109079</strain>
    </source>
</reference>
<sequence length="524" mass="55069">MDHAHLVTAAVLAAGVLAPAATPVTAAPVSAVPMAAAPVTAPSVAARAAATAVMAPARTAPGCGAGAVCGTVQVPLDHARPAAGTTTVAYMLVLRRDTAHPAAGTLALNPGGPGIPAIGRRDYAADYPELTRTHDLLLVDPRGVGRSSALTCRSAGWSDLSRTRTEAVAAAGACGRELGSLRRYYTTAATADDLDAVRARLGIDRLDLIGRSYGAYLMTVYAERHPRHVRSLILSSAYPVEFDMLGRPAAFAMRRALRLLCARSGGACDGGQVMADLSATADRLARHPVRYSGGHLLDETALAGTVYKLASSHVALFGRLPQALGAAAAGDLVPLAGLAARVRPLSGPDLRGARGGPGFSMPIYTTVTCNDYPVLWDRAAPLAERVRRYRARVARLDPHDFRPFRPAAWLGGILDLGDFCVSWPDRRAPARYGDGRLPDVPVLVLSGELDLSTPTEEALEVAARFRSARVVEVPSAGHVPEKDPRAAACVLGIENRFVRDHRLTGTACLRRIPPVPVPSPADQR</sequence>
<dbReference type="InterPro" id="IPR013595">
    <property type="entry name" value="Pept_S33_TAP-like_C"/>
</dbReference>
<dbReference type="SUPFAM" id="SSF53474">
    <property type="entry name" value="alpha/beta-Hydrolases"/>
    <property type="match status" value="1"/>
</dbReference>
<dbReference type="EMBL" id="BOOU01000030">
    <property type="protein sequence ID" value="GII76851.1"/>
    <property type="molecule type" value="Genomic_DNA"/>
</dbReference>
<evidence type="ECO:0000259" key="5">
    <source>
        <dbReference type="Pfam" id="PF00561"/>
    </source>
</evidence>
<evidence type="ECO:0000256" key="4">
    <source>
        <dbReference type="SAM" id="SignalP"/>
    </source>
</evidence>
<evidence type="ECO:0000313" key="8">
    <source>
        <dbReference type="Proteomes" id="UP000655287"/>
    </source>
</evidence>
<evidence type="ECO:0000256" key="1">
    <source>
        <dbReference type="ARBA" id="ARBA00010088"/>
    </source>
</evidence>
<feature type="signal peptide" evidence="4">
    <location>
        <begin position="1"/>
        <end position="26"/>
    </location>
</feature>
<dbReference type="RefSeq" id="WP_203983479.1">
    <property type="nucleotide sequence ID" value="NZ_BOOU01000030.1"/>
</dbReference>
<dbReference type="GO" id="GO:0016787">
    <property type="term" value="F:hydrolase activity"/>
    <property type="evidence" value="ECO:0007669"/>
    <property type="project" value="UniProtKB-KW"/>
</dbReference>